<evidence type="ECO:0000256" key="1">
    <source>
        <dbReference type="SAM" id="MobiDB-lite"/>
    </source>
</evidence>
<dbReference type="RefSeq" id="WP_126401926.1">
    <property type="nucleotide sequence ID" value="NZ_AP018907.1"/>
</dbReference>
<evidence type="ECO:0000313" key="3">
    <source>
        <dbReference type="EMBL" id="BBF94882.1"/>
    </source>
</evidence>
<dbReference type="Proteomes" id="UP000266934">
    <property type="component" value="Chromosome"/>
</dbReference>
<protein>
    <submittedName>
        <fullName evidence="3">Uncharacterized protein</fullName>
    </submittedName>
</protein>
<feature type="region of interest" description="Disordered" evidence="1">
    <location>
        <begin position="180"/>
        <end position="202"/>
    </location>
</feature>
<dbReference type="EMBL" id="AP018907">
    <property type="protein sequence ID" value="BBF94882.1"/>
    <property type="molecule type" value="Genomic_DNA"/>
</dbReference>
<reference evidence="3 4" key="1">
    <citation type="submission" date="2018-08" db="EMBL/GenBank/DDBJ databases">
        <title>Complete genome sequencing of Blastochloris tepida GI.</title>
        <authorList>
            <person name="Tsukatani Y."/>
            <person name="Mori H."/>
        </authorList>
    </citation>
    <scope>NUCLEOTIDE SEQUENCE [LARGE SCALE GENOMIC DNA]</scope>
    <source>
        <strain evidence="3 4">GI</strain>
    </source>
</reference>
<feature type="compositionally biased region" description="Pro residues" evidence="1">
    <location>
        <begin position="126"/>
        <end position="147"/>
    </location>
</feature>
<name>A0A348G5P9_9HYPH</name>
<feature type="compositionally biased region" description="Pro residues" evidence="1">
    <location>
        <begin position="184"/>
        <end position="193"/>
    </location>
</feature>
<dbReference type="AlphaFoldDB" id="A0A348G5P9"/>
<dbReference type="OrthoDB" id="7870871at2"/>
<proteinExistence type="predicted"/>
<evidence type="ECO:0000313" key="4">
    <source>
        <dbReference type="Proteomes" id="UP000266934"/>
    </source>
</evidence>
<keyword evidence="2" id="KW-0732">Signal</keyword>
<sequence>MTGRLSIRMAAMGLPLAGLAVVGPVPAMAQAPQSVPQIMAPAEQPPGTNEPGRFSFAPVEGGVMRLDTRTGDVSHCARRTAGWTCEAVADDRAALQAEITRLATENERLAARVANLERQIEQSRVGPPPVPPGDVPNAQRPPQPPPGQGLGRDLPSDAEVDRVMSFVERVFRRFMSMVETLRPDAPPPSPPQSQPQSAPERI</sequence>
<feature type="region of interest" description="Disordered" evidence="1">
    <location>
        <begin position="119"/>
        <end position="158"/>
    </location>
</feature>
<feature type="chain" id="PRO_5016932315" evidence="2">
    <location>
        <begin position="30"/>
        <end position="202"/>
    </location>
</feature>
<dbReference type="KEGG" id="blag:BLTE_35670"/>
<organism evidence="3 4">
    <name type="scientific">Blastochloris tepida</name>
    <dbReference type="NCBI Taxonomy" id="2233851"/>
    <lineage>
        <taxon>Bacteria</taxon>
        <taxon>Pseudomonadati</taxon>
        <taxon>Pseudomonadota</taxon>
        <taxon>Alphaproteobacteria</taxon>
        <taxon>Hyphomicrobiales</taxon>
        <taxon>Blastochloridaceae</taxon>
        <taxon>Blastochloris</taxon>
    </lineage>
</organism>
<feature type="signal peptide" evidence="2">
    <location>
        <begin position="1"/>
        <end position="29"/>
    </location>
</feature>
<keyword evidence="4" id="KW-1185">Reference proteome</keyword>
<evidence type="ECO:0000256" key="2">
    <source>
        <dbReference type="SAM" id="SignalP"/>
    </source>
</evidence>
<accession>A0A348G5P9</accession>
<gene>
    <name evidence="3" type="ORF">BLTE_35670</name>
</gene>